<dbReference type="Gene3D" id="1.10.510.10">
    <property type="entry name" value="Transferase(Phosphotransferase) domain 1"/>
    <property type="match status" value="1"/>
</dbReference>
<dbReference type="GO" id="GO:0045944">
    <property type="term" value="P:positive regulation of transcription by RNA polymerase II"/>
    <property type="evidence" value="ECO:0007669"/>
    <property type="project" value="TreeGrafter"/>
</dbReference>
<evidence type="ECO:0000256" key="5">
    <source>
        <dbReference type="ARBA" id="ARBA00022553"/>
    </source>
</evidence>
<keyword evidence="4" id="KW-0723">Serine/threonine-protein kinase</keyword>
<feature type="compositionally biased region" description="Basic and acidic residues" evidence="11">
    <location>
        <begin position="220"/>
        <end position="239"/>
    </location>
</feature>
<keyword evidence="8" id="KW-0418">Kinase</keyword>
<reference evidence="13 14" key="1">
    <citation type="submission" date="2019-08" db="EMBL/GenBank/DDBJ databases">
        <authorList>
            <person name="Alioto T."/>
            <person name="Alioto T."/>
            <person name="Gomez Garrido J."/>
        </authorList>
    </citation>
    <scope>NUCLEOTIDE SEQUENCE [LARGE SCALE GENOMIC DNA]</scope>
</reference>
<proteinExistence type="inferred from homology"/>
<dbReference type="SMART" id="SM00220">
    <property type="entry name" value="S_TKc"/>
    <property type="match status" value="1"/>
</dbReference>
<dbReference type="PROSITE" id="PS00108">
    <property type="entry name" value="PROTEIN_KINASE_ST"/>
    <property type="match status" value="1"/>
</dbReference>
<accession>A0A5E4MNS5</accession>
<keyword evidence="6" id="KW-0808">Transferase</keyword>
<evidence type="ECO:0000256" key="1">
    <source>
        <dbReference type="ARBA" id="ARBA00006485"/>
    </source>
</evidence>
<dbReference type="PANTHER" id="PTHR24056:SF0">
    <property type="entry name" value="CYCLIN-DEPENDENT KINASE 7"/>
    <property type="match status" value="1"/>
</dbReference>
<gene>
    <name evidence="13" type="ORF">CINCED_3A004015</name>
</gene>
<keyword evidence="9" id="KW-0067">ATP-binding</keyword>
<dbReference type="GO" id="GO:0008353">
    <property type="term" value="F:RNA polymerase II CTD heptapeptide repeat kinase activity"/>
    <property type="evidence" value="ECO:0007669"/>
    <property type="project" value="UniProtKB-EC"/>
</dbReference>
<dbReference type="InterPro" id="IPR050108">
    <property type="entry name" value="CDK"/>
</dbReference>
<dbReference type="GO" id="GO:0005737">
    <property type="term" value="C:cytoplasm"/>
    <property type="evidence" value="ECO:0007669"/>
    <property type="project" value="TreeGrafter"/>
</dbReference>
<evidence type="ECO:0000259" key="12">
    <source>
        <dbReference type="PROSITE" id="PS50011"/>
    </source>
</evidence>
<evidence type="ECO:0000256" key="6">
    <source>
        <dbReference type="ARBA" id="ARBA00022679"/>
    </source>
</evidence>
<dbReference type="AlphaFoldDB" id="A0A5E4MNS5"/>
<evidence type="ECO:0000256" key="11">
    <source>
        <dbReference type="SAM" id="MobiDB-lite"/>
    </source>
</evidence>
<dbReference type="GO" id="GO:0005524">
    <property type="term" value="F:ATP binding"/>
    <property type="evidence" value="ECO:0007669"/>
    <property type="project" value="UniProtKB-KW"/>
</dbReference>
<dbReference type="GO" id="GO:0004693">
    <property type="term" value="F:cyclin-dependent protein serine/threonine kinase activity"/>
    <property type="evidence" value="ECO:0007669"/>
    <property type="project" value="TreeGrafter"/>
</dbReference>
<keyword evidence="14" id="KW-1185">Reference proteome</keyword>
<evidence type="ECO:0000256" key="3">
    <source>
        <dbReference type="ARBA" id="ARBA00013901"/>
    </source>
</evidence>
<dbReference type="FunFam" id="1.10.510.10:FF:000097">
    <property type="entry name" value="Putative cyclin-dependent kinase 7"/>
    <property type="match status" value="1"/>
</dbReference>
<name>A0A5E4MNS5_9HEMI</name>
<feature type="region of interest" description="Disordered" evidence="11">
    <location>
        <begin position="215"/>
        <end position="239"/>
    </location>
</feature>
<dbReference type="Pfam" id="PF00069">
    <property type="entry name" value="Pkinase"/>
    <property type="match status" value="1"/>
</dbReference>
<evidence type="ECO:0000256" key="9">
    <source>
        <dbReference type="ARBA" id="ARBA00022840"/>
    </source>
</evidence>
<keyword evidence="5" id="KW-0597">Phosphoprotein</keyword>
<evidence type="ECO:0000256" key="2">
    <source>
        <dbReference type="ARBA" id="ARBA00012409"/>
    </source>
</evidence>
<evidence type="ECO:0000256" key="8">
    <source>
        <dbReference type="ARBA" id="ARBA00022777"/>
    </source>
</evidence>
<dbReference type="PROSITE" id="PS50011">
    <property type="entry name" value="PROTEIN_KINASE_DOM"/>
    <property type="match status" value="1"/>
</dbReference>
<dbReference type="GO" id="GO:0070985">
    <property type="term" value="C:transcription factor TFIIK complex"/>
    <property type="evidence" value="ECO:0007669"/>
    <property type="project" value="TreeGrafter"/>
</dbReference>
<evidence type="ECO:0000256" key="4">
    <source>
        <dbReference type="ARBA" id="ARBA00022527"/>
    </source>
</evidence>
<dbReference type="PANTHER" id="PTHR24056">
    <property type="entry name" value="CELL DIVISION PROTEIN KINASE"/>
    <property type="match status" value="1"/>
</dbReference>
<protein>
    <recommendedName>
        <fullName evidence="3">Cyclin-dependent kinase 7</fullName>
        <ecNumber evidence="2">2.7.11.23</ecNumber>
    </recommendedName>
    <alternativeName>
        <fullName evidence="10">Cell division protein kinase 7</fullName>
    </alternativeName>
</protein>
<evidence type="ECO:0000313" key="14">
    <source>
        <dbReference type="Proteomes" id="UP000325440"/>
    </source>
</evidence>
<dbReference type="EC" id="2.7.11.23" evidence="2"/>
<dbReference type="InterPro" id="IPR008271">
    <property type="entry name" value="Ser/Thr_kinase_AS"/>
</dbReference>
<evidence type="ECO:0000256" key="7">
    <source>
        <dbReference type="ARBA" id="ARBA00022741"/>
    </source>
</evidence>
<dbReference type="OrthoDB" id="1732493at2759"/>
<organism evidence="13 14">
    <name type="scientific">Cinara cedri</name>
    <dbReference type="NCBI Taxonomy" id="506608"/>
    <lineage>
        <taxon>Eukaryota</taxon>
        <taxon>Metazoa</taxon>
        <taxon>Ecdysozoa</taxon>
        <taxon>Arthropoda</taxon>
        <taxon>Hexapoda</taxon>
        <taxon>Insecta</taxon>
        <taxon>Pterygota</taxon>
        <taxon>Neoptera</taxon>
        <taxon>Paraneoptera</taxon>
        <taxon>Hemiptera</taxon>
        <taxon>Sternorrhyncha</taxon>
        <taxon>Aphidomorpha</taxon>
        <taxon>Aphidoidea</taxon>
        <taxon>Aphididae</taxon>
        <taxon>Lachninae</taxon>
        <taxon>Cinara</taxon>
    </lineage>
</organism>
<evidence type="ECO:0000313" key="13">
    <source>
        <dbReference type="EMBL" id="VVC33117.1"/>
    </source>
</evidence>
<dbReference type="Proteomes" id="UP000325440">
    <property type="component" value="Unassembled WGS sequence"/>
</dbReference>
<dbReference type="InterPro" id="IPR011009">
    <property type="entry name" value="Kinase-like_dom_sf"/>
</dbReference>
<dbReference type="EMBL" id="CABPRJ010000963">
    <property type="protein sequence ID" value="VVC33117.1"/>
    <property type="molecule type" value="Genomic_DNA"/>
</dbReference>
<feature type="domain" description="Protein kinase" evidence="12">
    <location>
        <begin position="1"/>
        <end position="202"/>
    </location>
</feature>
<keyword evidence="7" id="KW-0547">Nucleotide-binding</keyword>
<comment type="similarity">
    <text evidence="1">Belongs to the protein kinase superfamily. CMGC Ser/Thr protein kinase family. CDC2/CDKX subfamily.</text>
</comment>
<dbReference type="InterPro" id="IPR000719">
    <property type="entry name" value="Prot_kinase_dom"/>
</dbReference>
<evidence type="ECO:0000256" key="10">
    <source>
        <dbReference type="ARBA" id="ARBA00029738"/>
    </source>
</evidence>
<dbReference type="SUPFAM" id="SSF56112">
    <property type="entry name" value="Protein kinase-like (PK-like)"/>
    <property type="match status" value="1"/>
</dbReference>
<sequence>MDTDLEVIIKDSSIVFTQSHIKAYAIMTLKGLEYLHMNWILHRDLKPNNLLVNKKGVLKIADFGLAKRFGTPDRLHTHRVVTRFYRAPELLFGARAYGPAIDIWAVGCIIAELLLRVPFLPGESDLDQLTKIFTTLGSPNEETWPGVTKLSDYVVFKKFPAIPLREIFTAAPNELLDVIGGMLNVNPLKRPTCSEALQMSYFSIRPPPSLGSQLPIPSCLKEKSSDDQDAKGQKRKFTDYLEGGTQPKRLVFDSLA</sequence>